<evidence type="ECO:0000256" key="9">
    <source>
        <dbReference type="ARBA" id="ARBA00023136"/>
    </source>
</evidence>
<keyword evidence="6" id="KW-0999">Mitochondrion inner membrane</keyword>
<dbReference type="GO" id="GO:0031966">
    <property type="term" value="C:mitochondrial membrane"/>
    <property type="evidence" value="ECO:0007669"/>
    <property type="project" value="UniProtKB-SubCell"/>
</dbReference>
<dbReference type="Pfam" id="PF00153">
    <property type="entry name" value="Mito_carr"/>
    <property type="match status" value="1"/>
</dbReference>
<keyword evidence="14" id="KW-1185">Reference proteome</keyword>
<proteinExistence type="inferred from homology"/>
<comment type="similarity">
    <text evidence="2 11">Belongs to the mitochondrial carrier (TC 2.A.29) family.</text>
</comment>
<keyword evidence="7" id="KW-1133">Transmembrane helix</keyword>
<keyword evidence="9 10" id="KW-0472">Membrane</keyword>
<evidence type="ECO:0000256" key="5">
    <source>
        <dbReference type="ARBA" id="ARBA00022737"/>
    </source>
</evidence>
<evidence type="ECO:0000313" key="14">
    <source>
        <dbReference type="Proteomes" id="UP000800094"/>
    </source>
</evidence>
<dbReference type="PROSITE" id="PS50920">
    <property type="entry name" value="SOLCAR"/>
    <property type="match status" value="1"/>
</dbReference>
<dbReference type="EMBL" id="ML987190">
    <property type="protein sequence ID" value="KAF2254758.1"/>
    <property type="molecule type" value="Genomic_DNA"/>
</dbReference>
<evidence type="ECO:0000256" key="12">
    <source>
        <dbReference type="SAM" id="MobiDB-lite"/>
    </source>
</evidence>
<dbReference type="InterPro" id="IPR023395">
    <property type="entry name" value="MCP_dom_sf"/>
</dbReference>
<dbReference type="AlphaFoldDB" id="A0A6A6IWT7"/>
<keyword evidence="8" id="KW-0496">Mitochondrion</keyword>
<keyword evidence="3 11" id="KW-0813">Transport</keyword>
<feature type="region of interest" description="Disordered" evidence="12">
    <location>
        <begin position="1"/>
        <end position="30"/>
    </location>
</feature>
<evidence type="ECO:0000256" key="7">
    <source>
        <dbReference type="ARBA" id="ARBA00022989"/>
    </source>
</evidence>
<dbReference type="InterPro" id="IPR050567">
    <property type="entry name" value="Mitochondrial_Carrier"/>
</dbReference>
<feature type="repeat" description="Solcar" evidence="10">
    <location>
        <begin position="146"/>
        <end position="233"/>
    </location>
</feature>
<keyword evidence="5" id="KW-0677">Repeat</keyword>
<dbReference type="SUPFAM" id="SSF103506">
    <property type="entry name" value="Mitochondrial carrier"/>
    <property type="match status" value="1"/>
</dbReference>
<protein>
    <submittedName>
        <fullName evidence="13">Mitochondrial carrier</fullName>
    </submittedName>
</protein>
<evidence type="ECO:0000313" key="13">
    <source>
        <dbReference type="EMBL" id="KAF2254758.1"/>
    </source>
</evidence>
<dbReference type="Gene3D" id="1.50.40.10">
    <property type="entry name" value="Mitochondrial carrier domain"/>
    <property type="match status" value="1"/>
</dbReference>
<dbReference type="GeneID" id="54584740"/>
<dbReference type="InterPro" id="IPR018108">
    <property type="entry name" value="MCP_transmembrane"/>
</dbReference>
<dbReference type="PANTHER" id="PTHR45624">
    <property type="entry name" value="MITOCHONDRIAL BASIC AMINO ACIDS TRANSPORTER-RELATED"/>
    <property type="match status" value="1"/>
</dbReference>
<evidence type="ECO:0000256" key="11">
    <source>
        <dbReference type="RuleBase" id="RU000488"/>
    </source>
</evidence>
<evidence type="ECO:0000256" key="3">
    <source>
        <dbReference type="ARBA" id="ARBA00022448"/>
    </source>
</evidence>
<evidence type="ECO:0000256" key="8">
    <source>
        <dbReference type="ARBA" id="ARBA00023128"/>
    </source>
</evidence>
<keyword evidence="4 10" id="KW-0812">Transmembrane</keyword>
<evidence type="ECO:0000256" key="2">
    <source>
        <dbReference type="ARBA" id="ARBA00006375"/>
    </source>
</evidence>
<dbReference type="OrthoDB" id="3364892at2759"/>
<dbReference type="PANTHER" id="PTHR45624:SF26">
    <property type="entry name" value="CARRIER PROTEIN, PUTATIVE (AFU_ORTHOLOGUE AFUA_1G07710)-RELATED"/>
    <property type="match status" value="1"/>
</dbReference>
<sequence>MTAGSSARAGVTPRDDGSDGPNSPNKAPATGVQAAGMRAIAARMVAFYFRAPVKAFFRGRIDYMGYARAINPHFQEAARWTWRMTTPAVLVHAVRTEGWSFIPNQVMPPLLANTLIGAVLYTAYLQSLSNLHVPSSYQTKRIYPPPPPSTTFTAGLIAGGVQSLLAAPFDALQVRFRTSDILEGKYKTMWHYAGHKLHSISLRGIFAGWTLSLLKDSVGAAFFFTTFETIKSQGYYGYVTHYYGSRTREALLESAALYHDENDGRPVIKPHYTLEPTFLLLAGISASITSQLIQHPLTELQDVHYRRLEALDYQAHNESKPSRIMSRYYHAYEETFRQCKKLAKRHGGWRRYLYRDFFMSTLRQMPSTSAGLIVFELVRRKYAFETEEVIISHEGAHILLT</sequence>
<evidence type="ECO:0000256" key="6">
    <source>
        <dbReference type="ARBA" id="ARBA00022792"/>
    </source>
</evidence>
<evidence type="ECO:0000256" key="10">
    <source>
        <dbReference type="PROSITE-ProRule" id="PRU00282"/>
    </source>
</evidence>
<evidence type="ECO:0000256" key="1">
    <source>
        <dbReference type="ARBA" id="ARBA00004225"/>
    </source>
</evidence>
<name>A0A6A6IWT7_9PLEO</name>
<dbReference type="RefSeq" id="XP_033689762.1">
    <property type="nucleotide sequence ID" value="XM_033831410.1"/>
</dbReference>
<evidence type="ECO:0000256" key="4">
    <source>
        <dbReference type="ARBA" id="ARBA00022692"/>
    </source>
</evidence>
<accession>A0A6A6IWT7</accession>
<dbReference type="GO" id="GO:0022857">
    <property type="term" value="F:transmembrane transporter activity"/>
    <property type="evidence" value="ECO:0007669"/>
    <property type="project" value="TreeGrafter"/>
</dbReference>
<gene>
    <name evidence="13" type="ORF">BU26DRAFT_537411</name>
</gene>
<dbReference type="Proteomes" id="UP000800094">
    <property type="component" value="Unassembled WGS sequence"/>
</dbReference>
<comment type="subcellular location">
    <subcellularLocation>
        <location evidence="1">Mitochondrion membrane</location>
        <topology evidence="1">Multi-pass membrane protein</topology>
    </subcellularLocation>
</comment>
<reference evidence="13" key="1">
    <citation type="journal article" date="2020" name="Stud. Mycol.">
        <title>101 Dothideomycetes genomes: a test case for predicting lifestyles and emergence of pathogens.</title>
        <authorList>
            <person name="Haridas S."/>
            <person name="Albert R."/>
            <person name="Binder M."/>
            <person name="Bloem J."/>
            <person name="Labutti K."/>
            <person name="Salamov A."/>
            <person name="Andreopoulos B."/>
            <person name="Baker S."/>
            <person name="Barry K."/>
            <person name="Bills G."/>
            <person name="Bluhm B."/>
            <person name="Cannon C."/>
            <person name="Castanera R."/>
            <person name="Culley D."/>
            <person name="Daum C."/>
            <person name="Ezra D."/>
            <person name="Gonzalez J."/>
            <person name="Henrissat B."/>
            <person name="Kuo A."/>
            <person name="Liang C."/>
            <person name="Lipzen A."/>
            <person name="Lutzoni F."/>
            <person name="Magnuson J."/>
            <person name="Mondo S."/>
            <person name="Nolan M."/>
            <person name="Ohm R."/>
            <person name="Pangilinan J."/>
            <person name="Park H.-J."/>
            <person name="Ramirez L."/>
            <person name="Alfaro M."/>
            <person name="Sun H."/>
            <person name="Tritt A."/>
            <person name="Yoshinaga Y."/>
            <person name="Zwiers L.-H."/>
            <person name="Turgeon B."/>
            <person name="Goodwin S."/>
            <person name="Spatafora J."/>
            <person name="Crous P."/>
            <person name="Grigoriev I."/>
        </authorList>
    </citation>
    <scope>NUCLEOTIDE SEQUENCE</scope>
    <source>
        <strain evidence="13">CBS 122368</strain>
    </source>
</reference>
<organism evidence="13 14">
    <name type="scientific">Trematosphaeria pertusa</name>
    <dbReference type="NCBI Taxonomy" id="390896"/>
    <lineage>
        <taxon>Eukaryota</taxon>
        <taxon>Fungi</taxon>
        <taxon>Dikarya</taxon>
        <taxon>Ascomycota</taxon>
        <taxon>Pezizomycotina</taxon>
        <taxon>Dothideomycetes</taxon>
        <taxon>Pleosporomycetidae</taxon>
        <taxon>Pleosporales</taxon>
        <taxon>Massarineae</taxon>
        <taxon>Trematosphaeriaceae</taxon>
        <taxon>Trematosphaeria</taxon>
    </lineage>
</organism>